<proteinExistence type="predicted"/>
<reference evidence="2" key="1">
    <citation type="journal article" date="2014" name="Front. Microbiol.">
        <title>High frequency of phylogenetically diverse reductive dehalogenase-homologous genes in deep subseafloor sedimentary metagenomes.</title>
        <authorList>
            <person name="Kawai M."/>
            <person name="Futagami T."/>
            <person name="Toyoda A."/>
            <person name="Takaki Y."/>
            <person name="Nishi S."/>
            <person name="Hori S."/>
            <person name="Arai W."/>
            <person name="Tsubouchi T."/>
            <person name="Morono Y."/>
            <person name="Uchiyama I."/>
            <person name="Ito T."/>
            <person name="Fujiyama A."/>
            <person name="Inagaki F."/>
            <person name="Takami H."/>
        </authorList>
    </citation>
    <scope>NUCLEOTIDE SEQUENCE</scope>
    <source>
        <strain evidence="2">Expedition CK06-06</strain>
    </source>
</reference>
<protein>
    <submittedName>
        <fullName evidence="2">Uncharacterized protein</fullName>
    </submittedName>
</protein>
<comment type="caution">
    <text evidence="2">The sequence shown here is derived from an EMBL/GenBank/DDBJ whole genome shotgun (WGS) entry which is preliminary data.</text>
</comment>
<keyword evidence="1" id="KW-1133">Transmembrane helix</keyword>
<sequence length="82" mass="9528">IVIIIVIVLAIFGGIGFVFYEMKRSHGALQQEKQQSTLQDQSFTRLQSYVKQTLEQGYTKEQIRQRLLNEGWSLNTVNQVLR</sequence>
<evidence type="ECO:0000313" key="2">
    <source>
        <dbReference type="EMBL" id="GAG16976.1"/>
    </source>
</evidence>
<gene>
    <name evidence="2" type="ORF">S01H1_46856</name>
</gene>
<evidence type="ECO:0000256" key="1">
    <source>
        <dbReference type="SAM" id="Phobius"/>
    </source>
</evidence>
<organism evidence="2">
    <name type="scientific">marine sediment metagenome</name>
    <dbReference type="NCBI Taxonomy" id="412755"/>
    <lineage>
        <taxon>unclassified sequences</taxon>
        <taxon>metagenomes</taxon>
        <taxon>ecological metagenomes</taxon>
    </lineage>
</organism>
<feature type="transmembrane region" description="Helical" evidence="1">
    <location>
        <begin position="6"/>
        <end position="22"/>
    </location>
</feature>
<feature type="non-terminal residue" evidence="2">
    <location>
        <position position="1"/>
    </location>
</feature>
<accession>X0WW75</accession>
<name>X0WW75_9ZZZZ</name>
<keyword evidence="1" id="KW-0472">Membrane</keyword>
<dbReference type="EMBL" id="BARS01030019">
    <property type="protein sequence ID" value="GAG16976.1"/>
    <property type="molecule type" value="Genomic_DNA"/>
</dbReference>
<keyword evidence="1" id="KW-0812">Transmembrane</keyword>
<dbReference type="AlphaFoldDB" id="X0WW75"/>